<evidence type="ECO:0008006" key="3">
    <source>
        <dbReference type="Google" id="ProtNLM"/>
    </source>
</evidence>
<dbReference type="AlphaFoldDB" id="A0A1W1BAH1"/>
<gene>
    <name evidence="2" type="ORF">MNB_SV-6-1370</name>
</gene>
<dbReference type="Gene3D" id="3.40.1620.10">
    <property type="entry name" value="YefM-like domain"/>
    <property type="match status" value="1"/>
</dbReference>
<evidence type="ECO:0000256" key="1">
    <source>
        <dbReference type="ARBA" id="ARBA00009981"/>
    </source>
</evidence>
<dbReference type="InterPro" id="IPR006442">
    <property type="entry name" value="Antitoxin_Phd/YefM"/>
</dbReference>
<protein>
    <recommendedName>
        <fullName evidence="3">Antitoxin</fullName>
    </recommendedName>
</protein>
<organism evidence="2">
    <name type="scientific">hydrothermal vent metagenome</name>
    <dbReference type="NCBI Taxonomy" id="652676"/>
    <lineage>
        <taxon>unclassified sequences</taxon>
        <taxon>metagenomes</taxon>
        <taxon>ecological metagenomes</taxon>
    </lineage>
</organism>
<proteinExistence type="inferred from homology"/>
<dbReference type="NCBIfam" id="TIGR01552">
    <property type="entry name" value="phd_fam"/>
    <property type="match status" value="1"/>
</dbReference>
<evidence type="ECO:0000313" key="2">
    <source>
        <dbReference type="EMBL" id="SFV50398.1"/>
    </source>
</evidence>
<sequence length="97" mass="10980">MVAYTQNELVSATEISKQFGEYISKVKNGLVDKIGILKNNKLNAVILSVEEYERMAEAMDLIEDLSIYEELKERLHANKKLLDGNDVLKKHGLSLDV</sequence>
<accession>A0A1W1BAH1</accession>
<name>A0A1W1BAH1_9ZZZZ</name>
<dbReference type="InterPro" id="IPR036165">
    <property type="entry name" value="YefM-like_sf"/>
</dbReference>
<dbReference type="SUPFAM" id="SSF143120">
    <property type="entry name" value="YefM-like"/>
    <property type="match status" value="1"/>
</dbReference>
<dbReference type="Pfam" id="PF02604">
    <property type="entry name" value="PhdYeFM_antitox"/>
    <property type="match status" value="1"/>
</dbReference>
<comment type="similarity">
    <text evidence="1">Belongs to the phD/YefM antitoxin family.</text>
</comment>
<reference evidence="2" key="1">
    <citation type="submission" date="2016-10" db="EMBL/GenBank/DDBJ databases">
        <authorList>
            <person name="de Groot N.N."/>
        </authorList>
    </citation>
    <scope>NUCLEOTIDE SEQUENCE</scope>
</reference>
<dbReference type="EMBL" id="FPHC01000012">
    <property type="protein sequence ID" value="SFV50398.1"/>
    <property type="molecule type" value="Genomic_DNA"/>
</dbReference>